<comment type="similarity">
    <text evidence="2">Belongs to the Orn/Lys/Arg decarboxylase class-II family.</text>
</comment>
<evidence type="ECO:0000313" key="8">
    <source>
        <dbReference type="Proteomes" id="UP001362999"/>
    </source>
</evidence>
<evidence type="ECO:0000256" key="2">
    <source>
        <dbReference type="ARBA" id="ARBA00008872"/>
    </source>
</evidence>
<evidence type="ECO:0000256" key="5">
    <source>
        <dbReference type="SAM" id="MobiDB-lite"/>
    </source>
</evidence>
<dbReference type="AlphaFoldDB" id="A0AAW0DEU1"/>
<sequence length="567" mass="60759">MSTGGAWSNPSHKLPVSATDSNHVDDVSSGAFLLAALGTGFDCASNGEISQVLALGSVHPNRIIFANPCKALSFVRNAAKLRVNTMTFDNADELKIARAHPRASLVLRILTDDTKALCQLGLKFGAPLHAVPSLLAKARELAVSSCFLCSQCPGTRRRRRHPTLRLVKTRQICLFLLFLPLLPAYPESEGPPVPVKPRNKLDKSMISSPASFSHLAHVVYDEEKRLVSSGVDSPLFDQELKERDSMSEEIGRRRRLSSDSIRSRMSSPTSPSLFSQLANGSLYENEKSCSELRVASLTELDRMDRSSVPMPTSSPYRAFTRRDSNADEAPSYFDPFADPEHPSHPHSVEARMDMPTSIDKSAISSPSPASFLHVAHMGHNTAKGIASTGFTQGSLAELFDRPRSRTESSGEHGASRLKLTNSQPFAPFSRAGFLERTYAFTSTHSRTSTSILATTPLDSHAVASFASSSRNPSRQSPMSSPSNAGPSAAADEDTTAADTATGCACEACVETAAEEGECEGEGGILGGGLEEEEVVKVARGKGWATCIASMESFVITSSPGSDDPTPL</sequence>
<gene>
    <name evidence="7" type="ORF">R3P38DRAFT_3344650</name>
</gene>
<feature type="compositionally biased region" description="Low complexity" evidence="5">
    <location>
        <begin position="258"/>
        <end position="275"/>
    </location>
</feature>
<dbReference type="PANTHER" id="PTHR11482:SF6">
    <property type="entry name" value="ORNITHINE DECARBOXYLASE 1-RELATED"/>
    <property type="match status" value="1"/>
</dbReference>
<dbReference type="GO" id="GO:0004586">
    <property type="term" value="F:ornithine decarboxylase activity"/>
    <property type="evidence" value="ECO:0007669"/>
    <property type="project" value="TreeGrafter"/>
</dbReference>
<feature type="compositionally biased region" description="Basic and acidic residues" evidence="5">
    <location>
        <begin position="401"/>
        <end position="414"/>
    </location>
</feature>
<dbReference type="PROSITE" id="PS50108">
    <property type="entry name" value="CRIB"/>
    <property type="match status" value="1"/>
</dbReference>
<feature type="compositionally biased region" description="Low complexity" evidence="5">
    <location>
        <begin position="476"/>
        <end position="489"/>
    </location>
</feature>
<dbReference type="GO" id="GO:0033387">
    <property type="term" value="P:putrescine biosynthetic process from arginine, via ornithine"/>
    <property type="evidence" value="ECO:0007669"/>
    <property type="project" value="TreeGrafter"/>
</dbReference>
<reference evidence="7 8" key="1">
    <citation type="journal article" date="2024" name="J Genomics">
        <title>Draft genome sequencing and assembly of Favolaschia claudopus CIRM-BRFM 2984 isolated from oak limbs.</title>
        <authorList>
            <person name="Navarro D."/>
            <person name="Drula E."/>
            <person name="Chaduli D."/>
            <person name="Cazenave R."/>
            <person name="Ahrendt S."/>
            <person name="Wang J."/>
            <person name="Lipzen A."/>
            <person name="Daum C."/>
            <person name="Barry K."/>
            <person name="Grigoriev I.V."/>
            <person name="Favel A."/>
            <person name="Rosso M.N."/>
            <person name="Martin F."/>
        </authorList>
    </citation>
    <scope>NUCLEOTIDE SEQUENCE [LARGE SCALE GENOMIC DNA]</scope>
    <source>
        <strain evidence="7 8">CIRM-BRFM 2984</strain>
    </source>
</reference>
<dbReference type="InterPro" id="IPR000095">
    <property type="entry name" value="CRIB_dom"/>
</dbReference>
<evidence type="ECO:0000313" key="7">
    <source>
        <dbReference type="EMBL" id="KAK7050277.1"/>
    </source>
</evidence>
<dbReference type="Proteomes" id="UP001362999">
    <property type="component" value="Unassembled WGS sequence"/>
</dbReference>
<feature type="domain" description="CRIB" evidence="6">
    <location>
        <begin position="363"/>
        <end position="378"/>
    </location>
</feature>
<dbReference type="Gene3D" id="3.90.810.10">
    <property type="entry name" value="CRIB domain"/>
    <property type="match status" value="2"/>
</dbReference>
<keyword evidence="4" id="KW-0456">Lyase</keyword>
<proteinExistence type="inferred from homology"/>
<accession>A0AAW0DEU1</accession>
<dbReference type="Pfam" id="PF02784">
    <property type="entry name" value="Orn_Arg_deC_N"/>
    <property type="match status" value="1"/>
</dbReference>
<evidence type="ECO:0000256" key="3">
    <source>
        <dbReference type="ARBA" id="ARBA00022898"/>
    </source>
</evidence>
<evidence type="ECO:0000256" key="4">
    <source>
        <dbReference type="ARBA" id="ARBA00023239"/>
    </source>
</evidence>
<organism evidence="7 8">
    <name type="scientific">Favolaschia claudopus</name>
    <dbReference type="NCBI Taxonomy" id="2862362"/>
    <lineage>
        <taxon>Eukaryota</taxon>
        <taxon>Fungi</taxon>
        <taxon>Dikarya</taxon>
        <taxon>Basidiomycota</taxon>
        <taxon>Agaricomycotina</taxon>
        <taxon>Agaricomycetes</taxon>
        <taxon>Agaricomycetidae</taxon>
        <taxon>Agaricales</taxon>
        <taxon>Marasmiineae</taxon>
        <taxon>Mycenaceae</taxon>
        <taxon>Favolaschia</taxon>
    </lineage>
</organism>
<name>A0AAW0DEU1_9AGAR</name>
<feature type="compositionally biased region" description="Polar residues" evidence="5">
    <location>
        <begin position="465"/>
        <end position="475"/>
    </location>
</feature>
<keyword evidence="3" id="KW-0663">Pyridoxal phosphate</keyword>
<dbReference type="PRINTS" id="PR01182">
    <property type="entry name" value="ORNDCRBXLASE"/>
</dbReference>
<dbReference type="SUPFAM" id="SSF51419">
    <property type="entry name" value="PLP-binding barrel"/>
    <property type="match status" value="1"/>
</dbReference>
<dbReference type="InterPro" id="IPR036936">
    <property type="entry name" value="CRIB_dom_sf"/>
</dbReference>
<evidence type="ECO:0000256" key="1">
    <source>
        <dbReference type="ARBA" id="ARBA00001933"/>
    </source>
</evidence>
<comment type="caution">
    <text evidence="7">The sequence shown here is derived from an EMBL/GenBank/DDBJ whole genome shotgun (WGS) entry which is preliminary data.</text>
</comment>
<feature type="compositionally biased region" description="Basic and acidic residues" evidence="5">
    <location>
        <begin position="238"/>
        <end position="251"/>
    </location>
</feature>
<dbReference type="InterPro" id="IPR029066">
    <property type="entry name" value="PLP-binding_barrel"/>
</dbReference>
<feature type="region of interest" description="Disordered" evidence="5">
    <location>
        <begin position="463"/>
        <end position="493"/>
    </location>
</feature>
<dbReference type="GO" id="GO:0005737">
    <property type="term" value="C:cytoplasm"/>
    <property type="evidence" value="ECO:0007669"/>
    <property type="project" value="TreeGrafter"/>
</dbReference>
<protein>
    <submittedName>
        <fullName evidence="7">Pyridoxal-dependent decarboxylase</fullName>
    </submittedName>
</protein>
<dbReference type="PANTHER" id="PTHR11482">
    <property type="entry name" value="ARGININE/DIAMINOPIMELATE/ORNITHINE DECARBOXYLASE"/>
    <property type="match status" value="1"/>
</dbReference>
<dbReference type="EMBL" id="JAWWNJ010000008">
    <property type="protein sequence ID" value="KAK7050277.1"/>
    <property type="molecule type" value="Genomic_DNA"/>
</dbReference>
<comment type="cofactor">
    <cofactor evidence="1">
        <name>pyridoxal 5'-phosphate</name>
        <dbReference type="ChEBI" id="CHEBI:597326"/>
    </cofactor>
</comment>
<dbReference type="InterPro" id="IPR002433">
    <property type="entry name" value="Orn_de-COase"/>
</dbReference>
<feature type="region of interest" description="Disordered" evidence="5">
    <location>
        <begin position="401"/>
        <end position="421"/>
    </location>
</feature>
<dbReference type="InterPro" id="IPR022644">
    <property type="entry name" value="De-COase2_N"/>
</dbReference>
<keyword evidence="8" id="KW-1185">Reference proteome</keyword>
<feature type="region of interest" description="Disordered" evidence="5">
    <location>
        <begin position="238"/>
        <end position="275"/>
    </location>
</feature>
<evidence type="ECO:0000259" key="6">
    <source>
        <dbReference type="PROSITE" id="PS50108"/>
    </source>
</evidence>
<dbReference type="Gene3D" id="3.20.20.10">
    <property type="entry name" value="Alanine racemase"/>
    <property type="match status" value="1"/>
</dbReference>